<gene>
    <name evidence="4" type="ORF">HYC85_005937</name>
</gene>
<dbReference type="Gene3D" id="3.40.50.2000">
    <property type="entry name" value="Glycogen Phosphorylase B"/>
    <property type="match status" value="2"/>
</dbReference>
<keyword evidence="3" id="KW-0284">Flavonoid biosynthesis</keyword>
<organism evidence="4 5">
    <name type="scientific">Camellia sinensis</name>
    <name type="common">Tea plant</name>
    <name type="synonym">Thea sinensis</name>
    <dbReference type="NCBI Taxonomy" id="4442"/>
    <lineage>
        <taxon>Eukaryota</taxon>
        <taxon>Viridiplantae</taxon>
        <taxon>Streptophyta</taxon>
        <taxon>Embryophyta</taxon>
        <taxon>Tracheophyta</taxon>
        <taxon>Spermatophyta</taxon>
        <taxon>Magnoliopsida</taxon>
        <taxon>eudicotyledons</taxon>
        <taxon>Gunneridae</taxon>
        <taxon>Pentapetalae</taxon>
        <taxon>asterids</taxon>
        <taxon>Ericales</taxon>
        <taxon>Theaceae</taxon>
        <taxon>Camellia</taxon>
    </lineage>
</organism>
<evidence type="ECO:0000256" key="1">
    <source>
        <dbReference type="ARBA" id="ARBA00009995"/>
    </source>
</evidence>
<dbReference type="PANTHER" id="PTHR11926:SF1555">
    <property type="entry name" value="UDP-GLYCOSYLTRANSFERASE 83A1-LIKE"/>
    <property type="match status" value="1"/>
</dbReference>
<dbReference type="PANTHER" id="PTHR11926">
    <property type="entry name" value="GLUCOSYL/GLUCURONOSYL TRANSFERASES"/>
    <property type="match status" value="1"/>
</dbReference>
<sequence>MGNNPHLLILPYPAQGHVIPLMELAQSLAKHGFKITFVNTETTHKRVVNALADDDVLGDHIHLVSISDGLETWERNVPGKLSEAIMTVMPRKVEELIREINGSEEEGEKISCIVADQSLGWAMEVGKKVGIKQAAFLPAAAALLVLGFSIPKLIDDGLIDQDGIPTENQTFQLSPSMPVMNSTNLIWTRMGSSTMQKIIFQVMEKNNKAVKSADWLICNSTLNLEPGAFSLGSTNHTHRPTSGPQSPRELRLDTFWPEDPTCLKWLDQQQPNSVIYVAFGSFAVFNPTQFEELALGLEFTLRPFLWVVRAESVTNGTNFNYPDGFLERVGTRKRVVGWAPQQKVLSHPSVGCFVSHCGWNSVMEGVSNGVPFLCWPYFADQFINQSYICDVWKVGLGLERDESGIVRKGEIENKVDDVIGDDGFRGRAFELKESTMRNVGEGGSSYKNFNNFVEWLKNS</sequence>
<dbReference type="CDD" id="cd03784">
    <property type="entry name" value="GT1_Gtf-like"/>
    <property type="match status" value="1"/>
</dbReference>
<comment type="similarity">
    <text evidence="1">Belongs to the UDP-glycosyltransferase family.</text>
</comment>
<evidence type="ECO:0008006" key="6">
    <source>
        <dbReference type="Google" id="ProtNLM"/>
    </source>
</evidence>
<reference evidence="5" key="1">
    <citation type="journal article" date="2020" name="Nat. Commun.">
        <title>Genome assembly of wild tea tree DASZ reveals pedigree and selection history of tea varieties.</title>
        <authorList>
            <person name="Zhang W."/>
            <person name="Zhang Y."/>
            <person name="Qiu H."/>
            <person name="Guo Y."/>
            <person name="Wan H."/>
            <person name="Zhang X."/>
            <person name="Scossa F."/>
            <person name="Alseekh S."/>
            <person name="Zhang Q."/>
            <person name="Wang P."/>
            <person name="Xu L."/>
            <person name="Schmidt M.H."/>
            <person name="Jia X."/>
            <person name="Li D."/>
            <person name="Zhu A."/>
            <person name="Guo F."/>
            <person name="Chen W."/>
            <person name="Ni D."/>
            <person name="Usadel B."/>
            <person name="Fernie A.R."/>
            <person name="Wen W."/>
        </authorList>
    </citation>
    <scope>NUCLEOTIDE SEQUENCE [LARGE SCALE GENOMIC DNA]</scope>
    <source>
        <strain evidence="5">cv. G240</strain>
    </source>
</reference>
<comment type="caution">
    <text evidence="4">The sequence shown here is derived from an EMBL/GenBank/DDBJ whole genome shotgun (WGS) entry which is preliminary data.</text>
</comment>
<dbReference type="Proteomes" id="UP000593564">
    <property type="component" value="Unassembled WGS sequence"/>
</dbReference>
<dbReference type="EMBL" id="JACBKZ010000002">
    <property type="protein sequence ID" value="KAF5958712.1"/>
    <property type="molecule type" value="Genomic_DNA"/>
</dbReference>
<evidence type="ECO:0000256" key="2">
    <source>
        <dbReference type="ARBA" id="ARBA00022679"/>
    </source>
</evidence>
<name>A0A7J7I0W9_CAMSI</name>
<dbReference type="Pfam" id="PF00201">
    <property type="entry name" value="UDPGT"/>
    <property type="match status" value="1"/>
</dbReference>
<keyword evidence="2" id="KW-0808">Transferase</keyword>
<keyword evidence="5" id="KW-1185">Reference proteome</keyword>
<dbReference type="AlphaFoldDB" id="A0A7J7I0W9"/>
<dbReference type="GO" id="GO:0009813">
    <property type="term" value="P:flavonoid biosynthetic process"/>
    <property type="evidence" value="ECO:0007669"/>
    <property type="project" value="UniProtKB-KW"/>
</dbReference>
<dbReference type="GO" id="GO:0080044">
    <property type="term" value="F:quercetin 7-O-glucosyltransferase activity"/>
    <property type="evidence" value="ECO:0007669"/>
    <property type="project" value="TreeGrafter"/>
</dbReference>
<protein>
    <recommendedName>
        <fullName evidence="6">UDP-glycosyltransferase</fullName>
    </recommendedName>
</protein>
<evidence type="ECO:0000313" key="4">
    <source>
        <dbReference type="EMBL" id="KAF5958712.1"/>
    </source>
</evidence>
<reference evidence="4 5" key="2">
    <citation type="submission" date="2020-07" db="EMBL/GenBank/DDBJ databases">
        <title>Genome assembly of wild tea tree DASZ reveals pedigree and selection history of tea varieties.</title>
        <authorList>
            <person name="Zhang W."/>
        </authorList>
    </citation>
    <scope>NUCLEOTIDE SEQUENCE [LARGE SCALE GENOMIC DNA]</scope>
    <source>
        <strain evidence="5">cv. G240</strain>
        <tissue evidence="4">Leaf</tissue>
    </source>
</reference>
<dbReference type="FunFam" id="3.40.50.2000:FF:000108">
    <property type="entry name" value="UDP-glycosyltransferase 83A1"/>
    <property type="match status" value="1"/>
</dbReference>
<dbReference type="FunFam" id="3.40.50.2000:FF:000061">
    <property type="entry name" value="UDP-glycosyltransferase 83A1"/>
    <property type="match status" value="1"/>
</dbReference>
<evidence type="ECO:0000256" key="3">
    <source>
        <dbReference type="ARBA" id="ARBA00023241"/>
    </source>
</evidence>
<dbReference type="InterPro" id="IPR002213">
    <property type="entry name" value="UDP_glucos_trans"/>
</dbReference>
<proteinExistence type="inferred from homology"/>
<dbReference type="SUPFAM" id="SSF53756">
    <property type="entry name" value="UDP-Glycosyltransferase/glycogen phosphorylase"/>
    <property type="match status" value="1"/>
</dbReference>
<evidence type="ECO:0000313" key="5">
    <source>
        <dbReference type="Proteomes" id="UP000593564"/>
    </source>
</evidence>
<dbReference type="GO" id="GO:0080043">
    <property type="term" value="F:quercetin 3-O-glucosyltransferase activity"/>
    <property type="evidence" value="ECO:0007669"/>
    <property type="project" value="TreeGrafter"/>
</dbReference>
<accession>A0A7J7I0W9</accession>